<evidence type="ECO:0000259" key="12">
    <source>
        <dbReference type="PROSITE" id="PS50885"/>
    </source>
</evidence>
<dbReference type="Gene3D" id="1.10.8.500">
    <property type="entry name" value="HAMP domain in histidine kinase"/>
    <property type="match status" value="1"/>
</dbReference>
<dbReference type="PANTHER" id="PTHR45528:SF10">
    <property type="entry name" value="METHYL-ACCEPTING CHEMOTAXIS PROTEIN"/>
    <property type="match status" value="1"/>
</dbReference>
<keyword evidence="8 13" id="KW-0418">Kinase</keyword>
<dbReference type="CDD" id="cd06225">
    <property type="entry name" value="HAMP"/>
    <property type="match status" value="1"/>
</dbReference>
<comment type="catalytic activity">
    <reaction evidence="1">
        <text>ATP + protein L-histidine = ADP + protein N-phospho-L-histidine.</text>
        <dbReference type="EC" id="2.7.13.3"/>
    </reaction>
</comment>
<gene>
    <name evidence="13" type="ORF">SCARUB_03603</name>
</gene>
<dbReference type="EC" id="2.7.13.3" evidence="3"/>
<evidence type="ECO:0000256" key="4">
    <source>
        <dbReference type="ARBA" id="ARBA00022475"/>
    </source>
</evidence>
<keyword evidence="4" id="KW-1003">Cell membrane</keyword>
<dbReference type="GO" id="GO:0005886">
    <property type="term" value="C:plasma membrane"/>
    <property type="evidence" value="ECO:0007669"/>
    <property type="project" value="UniProtKB-SubCell"/>
</dbReference>
<evidence type="ECO:0000256" key="10">
    <source>
        <dbReference type="ARBA" id="ARBA00023136"/>
    </source>
</evidence>
<evidence type="ECO:0000256" key="7">
    <source>
        <dbReference type="ARBA" id="ARBA00022692"/>
    </source>
</evidence>
<keyword evidence="6" id="KW-0808">Transferase</keyword>
<accession>A0A1E3X6J8</accession>
<dbReference type="EMBL" id="MAYW01000129">
    <property type="protein sequence ID" value="ODS31283.1"/>
    <property type="molecule type" value="Genomic_DNA"/>
</dbReference>
<evidence type="ECO:0000256" key="8">
    <source>
        <dbReference type="ARBA" id="ARBA00022777"/>
    </source>
</evidence>
<evidence type="ECO:0000256" key="1">
    <source>
        <dbReference type="ARBA" id="ARBA00000085"/>
    </source>
</evidence>
<keyword evidence="7 11" id="KW-0812">Transmembrane</keyword>
<dbReference type="GO" id="GO:0000155">
    <property type="term" value="F:phosphorelay sensor kinase activity"/>
    <property type="evidence" value="ECO:0007669"/>
    <property type="project" value="TreeGrafter"/>
</dbReference>
<comment type="caution">
    <text evidence="13">The sequence shown here is derived from an EMBL/GenBank/DDBJ whole genome shotgun (WGS) entry which is preliminary data.</text>
</comment>
<organism evidence="13 14">
    <name type="scientific">Candidatus Scalindua rubra</name>
    <dbReference type="NCBI Taxonomy" id="1872076"/>
    <lineage>
        <taxon>Bacteria</taxon>
        <taxon>Pseudomonadati</taxon>
        <taxon>Planctomycetota</taxon>
        <taxon>Candidatus Brocadiia</taxon>
        <taxon>Candidatus Brocadiales</taxon>
        <taxon>Candidatus Scalinduaceae</taxon>
        <taxon>Candidatus Scalindua</taxon>
    </lineage>
</organism>
<reference evidence="13 14" key="1">
    <citation type="submission" date="2016-07" db="EMBL/GenBank/DDBJ databases">
        <title>Draft genome of Scalindua rubra, obtained from a brine-seawater interface in the Red Sea, sheds light on salt adaptation in anammox bacteria.</title>
        <authorList>
            <person name="Speth D.R."/>
            <person name="Lagkouvardos I."/>
            <person name="Wang Y."/>
            <person name="Qian P.-Y."/>
            <person name="Dutilh B.E."/>
            <person name="Jetten M.S."/>
        </authorList>
    </citation>
    <scope>NUCLEOTIDE SEQUENCE [LARGE SCALE GENOMIC DNA]</scope>
    <source>
        <strain evidence="13">BSI-1</strain>
    </source>
</reference>
<name>A0A1E3X6J8_9BACT</name>
<protein>
    <recommendedName>
        <fullName evidence="3">histidine kinase</fullName>
        <ecNumber evidence="3">2.7.13.3</ecNumber>
    </recommendedName>
</protein>
<evidence type="ECO:0000256" key="9">
    <source>
        <dbReference type="ARBA" id="ARBA00022989"/>
    </source>
</evidence>
<dbReference type="Pfam" id="PF00672">
    <property type="entry name" value="HAMP"/>
    <property type="match status" value="1"/>
</dbReference>
<dbReference type="InterPro" id="IPR029151">
    <property type="entry name" value="Sensor-like_sf"/>
</dbReference>
<feature type="domain" description="HAMP" evidence="12">
    <location>
        <begin position="324"/>
        <end position="376"/>
    </location>
</feature>
<dbReference type="PANTHER" id="PTHR45528">
    <property type="entry name" value="SENSOR HISTIDINE KINASE CPXA"/>
    <property type="match status" value="1"/>
</dbReference>
<proteinExistence type="predicted"/>
<dbReference type="CDD" id="cd18774">
    <property type="entry name" value="PDC2_HK_sensor"/>
    <property type="match status" value="1"/>
</dbReference>
<feature type="transmembrane region" description="Helical" evidence="11">
    <location>
        <begin position="7"/>
        <end position="30"/>
    </location>
</feature>
<evidence type="ECO:0000313" key="14">
    <source>
        <dbReference type="Proteomes" id="UP000094056"/>
    </source>
</evidence>
<keyword evidence="5" id="KW-0597">Phosphoprotein</keyword>
<dbReference type="InterPro" id="IPR033479">
    <property type="entry name" value="dCache_1"/>
</dbReference>
<evidence type="ECO:0000256" key="2">
    <source>
        <dbReference type="ARBA" id="ARBA00004651"/>
    </source>
</evidence>
<dbReference type="SUPFAM" id="SSF103190">
    <property type="entry name" value="Sensory domain-like"/>
    <property type="match status" value="1"/>
</dbReference>
<dbReference type="Proteomes" id="UP000094056">
    <property type="component" value="Unassembled WGS sequence"/>
</dbReference>
<dbReference type="PROSITE" id="PS50885">
    <property type="entry name" value="HAMP"/>
    <property type="match status" value="1"/>
</dbReference>
<dbReference type="SUPFAM" id="SSF158472">
    <property type="entry name" value="HAMP domain-like"/>
    <property type="match status" value="1"/>
</dbReference>
<dbReference type="Pfam" id="PF02743">
    <property type="entry name" value="dCache_1"/>
    <property type="match status" value="1"/>
</dbReference>
<comment type="subcellular location">
    <subcellularLocation>
        <location evidence="2">Cell membrane</location>
        <topology evidence="2">Multi-pass membrane protein</topology>
    </subcellularLocation>
</comment>
<feature type="transmembrane region" description="Helical" evidence="11">
    <location>
        <begin position="303"/>
        <end position="322"/>
    </location>
</feature>
<keyword evidence="9 11" id="KW-1133">Transmembrane helix</keyword>
<keyword evidence="10 11" id="KW-0472">Membrane</keyword>
<evidence type="ECO:0000256" key="11">
    <source>
        <dbReference type="SAM" id="Phobius"/>
    </source>
</evidence>
<sequence length="389" mass="43850">MSIKGKILFWFLLPTILIGIVAYGIGYYSIHKTVRQNIFDQLVIAADELQGNIRVFLQEKKGRIIDFSSDGCIKDGTEEITKRDDRVRYNTELLNTHLAKNKLPIDTDILEMFIVDLDGNVISSTEINRIGQNVSSEVYFSKTVKRGSSISDLHYSPEFNQNTFEVARLITSKNIYKKVGILVNRYKGDSLRKATRSGISEEFRELMKQEGLGETGELYIVNSDKLMITESRFVKDAILKQVVATDGVRTTFDNGMGMIGIYPDYRGIPVLGVSRYFEEMDWVILAEKDVSEAFAPIVRLRNIGIIIAITGITVIVTIAVFLSTRVTRPIKKLVETAHTIAEGNLNEEIKVKSKDEIGSLASSFDTMRIGLGKLLKNIEETKEDRRWSG</sequence>
<evidence type="ECO:0000313" key="13">
    <source>
        <dbReference type="EMBL" id="ODS31283.1"/>
    </source>
</evidence>
<dbReference type="InterPro" id="IPR003660">
    <property type="entry name" value="HAMP_dom"/>
</dbReference>
<dbReference type="AlphaFoldDB" id="A0A1E3X6J8"/>
<dbReference type="InterPro" id="IPR050398">
    <property type="entry name" value="HssS/ArlS-like"/>
</dbReference>
<evidence type="ECO:0000256" key="6">
    <source>
        <dbReference type="ARBA" id="ARBA00022679"/>
    </source>
</evidence>
<evidence type="ECO:0000256" key="3">
    <source>
        <dbReference type="ARBA" id="ARBA00012438"/>
    </source>
</evidence>
<dbReference type="Gene3D" id="3.30.450.20">
    <property type="entry name" value="PAS domain"/>
    <property type="match status" value="2"/>
</dbReference>
<dbReference type="SMART" id="SM00304">
    <property type="entry name" value="HAMP"/>
    <property type="match status" value="1"/>
</dbReference>
<evidence type="ECO:0000256" key="5">
    <source>
        <dbReference type="ARBA" id="ARBA00022553"/>
    </source>
</evidence>